<protein>
    <recommendedName>
        <fullName evidence="6">C3H1-type domain-containing protein</fullName>
    </recommendedName>
</protein>
<evidence type="ECO:0000256" key="4">
    <source>
        <dbReference type="PROSITE-ProRule" id="PRU00723"/>
    </source>
</evidence>
<evidence type="ECO:0000256" key="5">
    <source>
        <dbReference type="SAM" id="MobiDB-lite"/>
    </source>
</evidence>
<dbReference type="Gene3D" id="4.10.1000.10">
    <property type="entry name" value="Zinc finger, CCCH-type"/>
    <property type="match status" value="1"/>
</dbReference>
<evidence type="ECO:0000256" key="2">
    <source>
        <dbReference type="ARBA" id="ARBA00022771"/>
    </source>
</evidence>
<proteinExistence type="predicted"/>
<feature type="compositionally biased region" description="Polar residues" evidence="5">
    <location>
        <begin position="65"/>
        <end position="76"/>
    </location>
</feature>
<dbReference type="GO" id="GO:0008270">
    <property type="term" value="F:zinc ion binding"/>
    <property type="evidence" value="ECO:0007669"/>
    <property type="project" value="UniProtKB-KW"/>
</dbReference>
<feature type="compositionally biased region" description="Acidic residues" evidence="5">
    <location>
        <begin position="170"/>
        <end position="180"/>
    </location>
</feature>
<dbReference type="InterPro" id="IPR036855">
    <property type="entry name" value="Znf_CCCH_sf"/>
</dbReference>
<feature type="compositionally biased region" description="Polar residues" evidence="5">
    <location>
        <begin position="401"/>
        <end position="412"/>
    </location>
</feature>
<feature type="region of interest" description="Disordered" evidence="5">
    <location>
        <begin position="327"/>
        <end position="436"/>
    </location>
</feature>
<dbReference type="CDD" id="cd06503">
    <property type="entry name" value="ATP-synt_Fo_b"/>
    <property type="match status" value="1"/>
</dbReference>
<dbReference type="GO" id="GO:0003723">
    <property type="term" value="F:RNA binding"/>
    <property type="evidence" value="ECO:0007669"/>
    <property type="project" value="InterPro"/>
</dbReference>
<feature type="domain" description="C3H1-type" evidence="6">
    <location>
        <begin position="434"/>
        <end position="462"/>
    </location>
</feature>
<feature type="compositionally biased region" description="Basic and acidic residues" evidence="5">
    <location>
        <begin position="327"/>
        <end position="337"/>
    </location>
</feature>
<keyword evidence="3 4" id="KW-0862">Zinc</keyword>
<feature type="compositionally biased region" description="Pro residues" evidence="5">
    <location>
        <begin position="7"/>
        <end position="17"/>
    </location>
</feature>
<dbReference type="PROSITE" id="PS50103">
    <property type="entry name" value="ZF_C3H1"/>
    <property type="match status" value="1"/>
</dbReference>
<dbReference type="STRING" id="86049.A0A1C1CKC6"/>
<dbReference type="VEuPathDB" id="FungiDB:CLCR_04782"/>
<dbReference type="eggNOG" id="ENOG502SA4F">
    <property type="taxonomic scope" value="Eukaryota"/>
</dbReference>
<gene>
    <name evidence="7" type="ORF">CLCR_04782</name>
</gene>
<keyword evidence="8" id="KW-1185">Reference proteome</keyword>
<feature type="compositionally biased region" description="Low complexity" evidence="5">
    <location>
        <begin position="368"/>
        <end position="380"/>
    </location>
</feature>
<dbReference type="PANTHER" id="PTHR13309:SF0">
    <property type="entry name" value="FMR1-INTERACTING PROTEIN NUFIP1"/>
    <property type="match status" value="1"/>
</dbReference>
<reference evidence="8" key="1">
    <citation type="submission" date="2015-07" db="EMBL/GenBank/DDBJ databases">
        <authorList>
            <person name="Teixeira M.M."/>
            <person name="Souza R.C."/>
            <person name="Almeida L.G."/>
            <person name="Vicente V.A."/>
            <person name="de Hoog S."/>
            <person name="Bocca A.L."/>
            <person name="de Almeida S.R."/>
            <person name="Vasconcelos A.T."/>
            <person name="Felipe M.S."/>
        </authorList>
    </citation>
    <scope>NUCLEOTIDE SEQUENCE [LARGE SCALE GENOMIC DNA]</scope>
    <source>
        <strain evidence="8">KSF</strain>
    </source>
</reference>
<accession>A0A1C1CKC6</accession>
<evidence type="ECO:0000256" key="3">
    <source>
        <dbReference type="ARBA" id="ARBA00022833"/>
    </source>
</evidence>
<dbReference type="InterPro" id="IPR019496">
    <property type="entry name" value="NUFIP1_cons_dom"/>
</dbReference>
<dbReference type="SMART" id="SM00356">
    <property type="entry name" value="ZnF_C3H1"/>
    <property type="match status" value="1"/>
</dbReference>
<evidence type="ECO:0000313" key="7">
    <source>
        <dbReference type="EMBL" id="OCT48946.1"/>
    </source>
</evidence>
<dbReference type="SUPFAM" id="SSF90229">
    <property type="entry name" value="CCCH zinc finger"/>
    <property type="match status" value="1"/>
</dbReference>
<dbReference type="GO" id="GO:0005634">
    <property type="term" value="C:nucleus"/>
    <property type="evidence" value="ECO:0007669"/>
    <property type="project" value="TreeGrafter"/>
</dbReference>
<feature type="compositionally biased region" description="Acidic residues" evidence="5">
    <location>
        <begin position="381"/>
        <end position="400"/>
    </location>
</feature>
<sequence>MSDQPFSFPPPPPPPPKRTTDSAFPQNQGYQNGRGSFRGGHGYKATTRGGRGGHANHRGGGHGNSMNHGQNWSNPSRPLHNGPPRGGQFHGQQKRDYNTAFAPTQQQQQQQHRPRPTAPPAVPNFNAPIQHLLARQPSIEQPNQTPPDPQRPEQKKQNLLGLTPAKFEQDSDPEDDEDEELRLANQTTPVSTGYVFEYNGSPLLLRSREEVLAWIAERKRRYPTEAKREAARKEADLQKRKREEEYQARLEARKEAQLKREQERAERQRAKEQERAERQKAKESDNKRRVKDEAPLDEASRARLKAEKLRKRALKAQRNLEKAEEALRLAQSQKDDEALAVPSDDIPSQALSLNPLDALSTPAVVLGGDETSSSGSSTTESDSDSDSDSDDTSSDSDSDSNADSAPEVTSTKQPHRTRDSLALSQGPVAQRAKAKAPRLCQHFVKYKTCKYASNCRYSHDLSQKGRRAAGGIQDGGKPDGGLSSKVSGSLRRKGLWEVMVEKEQEEERKRVLEAIITLGQRGLLEDPSQGAGPDPKPEPDGSI</sequence>
<feature type="region of interest" description="Disordered" evidence="5">
    <location>
        <begin position="218"/>
        <end position="304"/>
    </location>
</feature>
<comment type="caution">
    <text evidence="7">The sequence shown here is derived from an EMBL/GenBank/DDBJ whole genome shotgun (WGS) entry which is preliminary data.</text>
</comment>
<dbReference type="VEuPathDB" id="FungiDB:G647_02961"/>
<dbReference type="OrthoDB" id="273070at2759"/>
<dbReference type="InterPro" id="IPR000571">
    <property type="entry name" value="Znf_CCCH"/>
</dbReference>
<dbReference type="Proteomes" id="UP000094526">
    <property type="component" value="Unassembled WGS sequence"/>
</dbReference>
<dbReference type="EMBL" id="LGRB01000011">
    <property type="protein sequence ID" value="OCT48946.1"/>
    <property type="molecule type" value="Genomic_DNA"/>
</dbReference>
<dbReference type="Pfam" id="PF10453">
    <property type="entry name" value="NUFIP1"/>
    <property type="match status" value="1"/>
</dbReference>
<keyword evidence="1 4" id="KW-0479">Metal-binding</keyword>
<evidence type="ECO:0000313" key="8">
    <source>
        <dbReference type="Proteomes" id="UP000094526"/>
    </source>
</evidence>
<feature type="compositionally biased region" description="Basic and acidic residues" evidence="5">
    <location>
        <begin position="222"/>
        <end position="304"/>
    </location>
</feature>
<evidence type="ECO:0000256" key="1">
    <source>
        <dbReference type="ARBA" id="ARBA00022723"/>
    </source>
</evidence>
<dbReference type="PANTHER" id="PTHR13309">
    <property type="entry name" value="NUCLEAR FRAGILE X MENTAL RETARDATION PROTEIN INTERACTING PROTEIN 1"/>
    <property type="match status" value="1"/>
</dbReference>
<feature type="region of interest" description="Disordered" evidence="5">
    <location>
        <begin position="466"/>
        <end position="487"/>
    </location>
</feature>
<dbReference type="GO" id="GO:0000492">
    <property type="term" value="P:box C/D snoRNP assembly"/>
    <property type="evidence" value="ECO:0007669"/>
    <property type="project" value="TreeGrafter"/>
</dbReference>
<feature type="zinc finger region" description="C3H1-type" evidence="4">
    <location>
        <begin position="434"/>
        <end position="462"/>
    </location>
</feature>
<dbReference type="AlphaFoldDB" id="A0A1C1CKC6"/>
<keyword evidence="2 4" id="KW-0863">Zinc-finger</keyword>
<feature type="region of interest" description="Disordered" evidence="5">
    <location>
        <begin position="521"/>
        <end position="543"/>
    </location>
</feature>
<evidence type="ECO:0000259" key="6">
    <source>
        <dbReference type="PROSITE" id="PS50103"/>
    </source>
</evidence>
<name>A0A1C1CKC6_9EURO</name>
<feature type="region of interest" description="Disordered" evidence="5">
    <location>
        <begin position="1"/>
        <end position="195"/>
    </location>
</feature>
<organism evidence="7 8">
    <name type="scientific">Cladophialophora carrionii</name>
    <dbReference type="NCBI Taxonomy" id="86049"/>
    <lineage>
        <taxon>Eukaryota</taxon>
        <taxon>Fungi</taxon>
        <taxon>Dikarya</taxon>
        <taxon>Ascomycota</taxon>
        <taxon>Pezizomycotina</taxon>
        <taxon>Eurotiomycetes</taxon>
        <taxon>Chaetothyriomycetidae</taxon>
        <taxon>Chaetothyriales</taxon>
        <taxon>Herpotrichiellaceae</taxon>
        <taxon>Cladophialophora</taxon>
    </lineage>
</organism>
<dbReference type="Pfam" id="PF00642">
    <property type="entry name" value="zf-CCCH"/>
    <property type="match status" value="1"/>
</dbReference>
<dbReference type="InterPro" id="IPR039136">
    <property type="entry name" value="NUFIP1-like"/>
</dbReference>
<feature type="compositionally biased region" description="Polar residues" evidence="5">
    <location>
        <begin position="21"/>
        <end position="34"/>
    </location>
</feature>